<accession>A0A0H5R8X0</accession>
<organism evidence="2">
    <name type="scientific">Spongospora subterranea</name>
    <dbReference type="NCBI Taxonomy" id="70186"/>
    <lineage>
        <taxon>Eukaryota</taxon>
        <taxon>Sar</taxon>
        <taxon>Rhizaria</taxon>
        <taxon>Endomyxa</taxon>
        <taxon>Phytomyxea</taxon>
        <taxon>Plasmodiophorida</taxon>
        <taxon>Plasmodiophoridae</taxon>
        <taxon>Spongospora</taxon>
    </lineage>
</organism>
<dbReference type="PROSITE" id="PS50105">
    <property type="entry name" value="SAM_DOMAIN"/>
    <property type="match status" value="1"/>
</dbReference>
<dbReference type="SUPFAM" id="SSF47769">
    <property type="entry name" value="SAM/Pointed domain"/>
    <property type="match status" value="1"/>
</dbReference>
<dbReference type="EMBL" id="HACM01009720">
    <property type="protein sequence ID" value="CRZ10162.1"/>
    <property type="molecule type" value="Transcribed_RNA"/>
</dbReference>
<feature type="domain" description="SAM" evidence="1">
    <location>
        <begin position="289"/>
        <end position="352"/>
    </location>
</feature>
<protein>
    <recommendedName>
        <fullName evidence="1">SAM domain-containing protein</fullName>
    </recommendedName>
</protein>
<dbReference type="InterPro" id="IPR001660">
    <property type="entry name" value="SAM"/>
</dbReference>
<dbReference type="AlphaFoldDB" id="A0A0H5R8X0"/>
<dbReference type="Pfam" id="PF07647">
    <property type="entry name" value="SAM_2"/>
    <property type="match status" value="1"/>
</dbReference>
<name>A0A0H5R8X0_9EUKA</name>
<proteinExistence type="predicted"/>
<dbReference type="InterPro" id="IPR013761">
    <property type="entry name" value="SAM/pointed_sf"/>
</dbReference>
<evidence type="ECO:0000313" key="2">
    <source>
        <dbReference type="EMBL" id="CRZ10162.1"/>
    </source>
</evidence>
<evidence type="ECO:0000259" key="1">
    <source>
        <dbReference type="PROSITE" id="PS50105"/>
    </source>
</evidence>
<reference evidence="2" key="1">
    <citation type="submission" date="2015-04" db="EMBL/GenBank/DDBJ databases">
        <title>The genome sequence of the plant pathogenic Rhizarian Plasmodiophora brassicae reveals insights in its biotrophic life cycle and the origin of chitin synthesis.</title>
        <authorList>
            <person name="Schwelm A."/>
            <person name="Fogelqvist J."/>
            <person name="Knaust A."/>
            <person name="Julke S."/>
            <person name="Lilja T."/>
            <person name="Dhandapani V."/>
            <person name="Bonilla-Rosso G."/>
            <person name="Karlsson M."/>
            <person name="Shevchenko A."/>
            <person name="Choi S.R."/>
            <person name="Kim H.G."/>
            <person name="Park J.Y."/>
            <person name="Lim Y.P."/>
            <person name="Ludwig-Muller J."/>
            <person name="Dixelius C."/>
        </authorList>
    </citation>
    <scope>NUCLEOTIDE SEQUENCE</scope>
    <source>
        <tissue evidence="2">Potato root galls</tissue>
    </source>
</reference>
<dbReference type="Gene3D" id="1.10.150.50">
    <property type="entry name" value="Transcription Factor, Ets-1"/>
    <property type="match status" value="1"/>
</dbReference>
<sequence length="356" mass="40554">MDNEHGPCLQALIADFPITAQMVGGNTNVEDGMNDRECLSPMAINSAQCGPGYTIHEDKYMNIKAEDAQLASFRPEMDYNAWGITLGEHIPETYQNRTIDRKEIMKVYMRNYRRRQKTTLDSLPSAERETILQKQRERVRERVRRHRFRKKLRASGAQPAEIERQVQELLPQLTQQQNVPENYQFSLGQQQKVPQQQMAICLDMPVSLSSFSGHLAPGDLRRRLPEVYQNTSPFLGSHSGQAPVLVAPGQFTKCDFELQPHQEMHFQPPNLKLSADMRTSEMKLSPSSWSSSQVGVFLDGLELSHLKTIFERHHVTGIGLLSLTSGRLCEMGIDHIEIQKEILNAIDSLKRVSLFN</sequence>
<dbReference type="SMART" id="SM00454">
    <property type="entry name" value="SAM"/>
    <property type="match status" value="1"/>
</dbReference>